<name>A0A2P2N258_RHIMU</name>
<dbReference type="EMBL" id="GGEC01056066">
    <property type="protein sequence ID" value="MBX36550.1"/>
    <property type="molecule type" value="Transcribed_RNA"/>
</dbReference>
<accession>A0A2P2N258</accession>
<reference evidence="1" key="1">
    <citation type="submission" date="2018-02" db="EMBL/GenBank/DDBJ databases">
        <title>Rhizophora mucronata_Transcriptome.</title>
        <authorList>
            <person name="Meera S.P."/>
            <person name="Sreeshan A."/>
            <person name="Augustine A."/>
        </authorList>
    </citation>
    <scope>NUCLEOTIDE SEQUENCE</scope>
    <source>
        <tissue evidence="1">Leaf</tissue>
    </source>
</reference>
<proteinExistence type="predicted"/>
<dbReference type="AlphaFoldDB" id="A0A2P2N258"/>
<evidence type="ECO:0000313" key="1">
    <source>
        <dbReference type="EMBL" id="MBX36550.1"/>
    </source>
</evidence>
<organism evidence="1">
    <name type="scientific">Rhizophora mucronata</name>
    <name type="common">Asiatic mangrove</name>
    <dbReference type="NCBI Taxonomy" id="61149"/>
    <lineage>
        <taxon>Eukaryota</taxon>
        <taxon>Viridiplantae</taxon>
        <taxon>Streptophyta</taxon>
        <taxon>Embryophyta</taxon>
        <taxon>Tracheophyta</taxon>
        <taxon>Spermatophyta</taxon>
        <taxon>Magnoliopsida</taxon>
        <taxon>eudicotyledons</taxon>
        <taxon>Gunneridae</taxon>
        <taxon>Pentapetalae</taxon>
        <taxon>rosids</taxon>
        <taxon>fabids</taxon>
        <taxon>Malpighiales</taxon>
        <taxon>Rhizophoraceae</taxon>
        <taxon>Rhizophora</taxon>
    </lineage>
</organism>
<protein>
    <submittedName>
        <fullName evidence="1">Uncharacterized protein</fullName>
    </submittedName>
</protein>
<sequence>MLKYLAFVNQNLLYASVRPWCNIMKYHSVNNEIFLLCRG</sequence>